<gene>
    <name evidence="5 7" type="primary">gatA</name>
    <name evidence="7" type="ORF">A3H61_01705</name>
</gene>
<sequence>MIRHLHNKLISKEFSATELTKQYLERIEKFDQKICAFLTVTAKSALDQARAVDEKIACGEKIGLLAGLPAAIKDNIATRGVKTTAASRILENYVPPFDATVIELLRARDFVMLGKTNLDEFAHGSSTENSAFWTTRNPWDLTRVPGGSSGGSAAAVVSGMAVYALGTDTGGSIRQPASYCGLVGLKPTYGLCSRYGLIAMTSSTDVPGFLTKRVEDAAYLLSALAGRDPKDATTLSCDSRDYLKAIAEPRLNGVRIGIPKEYFIEGLNKEVLNAVKGAVRILEKEGAIVKEISLPHSQYGIAVYYIVTPSEVSSNLGRFDGIRYGFSKHSDAEDLIDVYYKSRGAGFGQEAKRRIMIGTYALSSGYYDAYYKKAQKVRTLIIDNFKRAFREVDVIITPTAPDVAFKIGSKENDPLAMYLEDIFSVPVSLAGLPAISIPCGFNHENLPIGMQIIGPQLGETILLKVAAYYEGITDWHTKEPMLLTEL</sequence>
<dbReference type="InterPro" id="IPR000120">
    <property type="entry name" value="Amidase"/>
</dbReference>
<dbReference type="EC" id="6.3.5.7" evidence="5"/>
<keyword evidence="2 5" id="KW-0547">Nucleotide-binding</keyword>
<name>A0A1G2A729_9BACT</name>
<evidence type="ECO:0000256" key="4">
    <source>
        <dbReference type="ARBA" id="ARBA00022917"/>
    </source>
</evidence>
<dbReference type="Pfam" id="PF01425">
    <property type="entry name" value="Amidase"/>
    <property type="match status" value="1"/>
</dbReference>
<evidence type="ECO:0000313" key="7">
    <source>
        <dbReference type="EMBL" id="OGY72688.1"/>
    </source>
</evidence>
<dbReference type="AlphaFoldDB" id="A0A1G2A729"/>
<accession>A0A1G2A729</accession>
<keyword evidence="7" id="KW-0808">Transferase</keyword>
<comment type="caution">
    <text evidence="7">The sequence shown here is derived from an EMBL/GenBank/DDBJ whole genome shotgun (WGS) entry which is preliminary data.</text>
</comment>
<evidence type="ECO:0000256" key="3">
    <source>
        <dbReference type="ARBA" id="ARBA00022840"/>
    </source>
</evidence>
<dbReference type="GO" id="GO:0005524">
    <property type="term" value="F:ATP binding"/>
    <property type="evidence" value="ECO:0007669"/>
    <property type="project" value="UniProtKB-KW"/>
</dbReference>
<organism evidence="7 8">
    <name type="scientific">Candidatus Jacksonbacteria bacterium RIFCSPLOWO2_02_FULL_44_20</name>
    <dbReference type="NCBI Taxonomy" id="1798460"/>
    <lineage>
        <taxon>Bacteria</taxon>
        <taxon>Candidatus Jacksoniibacteriota</taxon>
    </lineage>
</organism>
<evidence type="ECO:0000259" key="6">
    <source>
        <dbReference type="Pfam" id="PF01425"/>
    </source>
</evidence>
<protein>
    <recommendedName>
        <fullName evidence="5">Glutamyl-tRNA(Gln) amidotransferase subunit A</fullName>
        <shortName evidence="5">Glu-ADT subunit A</shortName>
        <ecNumber evidence="5">6.3.5.7</ecNumber>
    </recommendedName>
</protein>
<dbReference type="Proteomes" id="UP000178315">
    <property type="component" value="Unassembled WGS sequence"/>
</dbReference>
<dbReference type="GO" id="GO:0016740">
    <property type="term" value="F:transferase activity"/>
    <property type="evidence" value="ECO:0007669"/>
    <property type="project" value="UniProtKB-KW"/>
</dbReference>
<reference evidence="7 8" key="1">
    <citation type="journal article" date="2016" name="Nat. Commun.">
        <title>Thousands of microbial genomes shed light on interconnected biogeochemical processes in an aquifer system.</title>
        <authorList>
            <person name="Anantharaman K."/>
            <person name="Brown C.T."/>
            <person name="Hug L.A."/>
            <person name="Sharon I."/>
            <person name="Castelle C.J."/>
            <person name="Probst A.J."/>
            <person name="Thomas B.C."/>
            <person name="Singh A."/>
            <person name="Wilkins M.J."/>
            <person name="Karaoz U."/>
            <person name="Brodie E.L."/>
            <person name="Williams K.H."/>
            <person name="Hubbard S.S."/>
            <person name="Banfield J.F."/>
        </authorList>
    </citation>
    <scope>NUCLEOTIDE SEQUENCE [LARGE SCALE GENOMIC DNA]</scope>
</reference>
<dbReference type="InterPro" id="IPR023631">
    <property type="entry name" value="Amidase_dom"/>
</dbReference>
<dbReference type="PANTHER" id="PTHR11895">
    <property type="entry name" value="TRANSAMIDASE"/>
    <property type="match status" value="1"/>
</dbReference>
<dbReference type="GO" id="GO:0050567">
    <property type="term" value="F:glutaminyl-tRNA synthase (glutamine-hydrolyzing) activity"/>
    <property type="evidence" value="ECO:0007669"/>
    <property type="project" value="UniProtKB-UniRule"/>
</dbReference>
<keyword evidence="4 5" id="KW-0648">Protein biosynthesis</keyword>
<comment type="similarity">
    <text evidence="5">Belongs to the amidase family. GatA subfamily.</text>
</comment>
<feature type="active site" description="Charge relay system" evidence="5">
    <location>
        <position position="73"/>
    </location>
</feature>
<comment type="function">
    <text evidence="5">Allows the formation of correctly charged Gln-tRNA(Gln) through the transamidation of misacylated Glu-tRNA(Gln) in organisms which lack glutaminyl-tRNA synthetase. The reaction takes place in the presence of glutamine and ATP through an activated gamma-phospho-Glu-tRNA(Gln).</text>
</comment>
<dbReference type="GO" id="GO:0030956">
    <property type="term" value="C:glutamyl-tRNA(Gln) amidotransferase complex"/>
    <property type="evidence" value="ECO:0007669"/>
    <property type="project" value="InterPro"/>
</dbReference>
<keyword evidence="3 5" id="KW-0067">ATP-binding</keyword>
<keyword evidence="1 5" id="KW-0436">Ligase</keyword>
<dbReference type="Gene3D" id="3.90.1300.10">
    <property type="entry name" value="Amidase signature (AS) domain"/>
    <property type="match status" value="1"/>
</dbReference>
<dbReference type="NCBIfam" id="TIGR00132">
    <property type="entry name" value="gatA"/>
    <property type="match status" value="1"/>
</dbReference>
<feature type="domain" description="Amidase" evidence="6">
    <location>
        <begin position="18"/>
        <end position="463"/>
    </location>
</feature>
<dbReference type="GO" id="GO:0006412">
    <property type="term" value="P:translation"/>
    <property type="evidence" value="ECO:0007669"/>
    <property type="project" value="UniProtKB-UniRule"/>
</dbReference>
<dbReference type="PANTHER" id="PTHR11895:SF151">
    <property type="entry name" value="GLUTAMYL-TRNA(GLN) AMIDOTRANSFERASE SUBUNIT A"/>
    <property type="match status" value="1"/>
</dbReference>
<dbReference type="HAMAP" id="MF_00120">
    <property type="entry name" value="GatA"/>
    <property type="match status" value="1"/>
</dbReference>
<dbReference type="InterPro" id="IPR036928">
    <property type="entry name" value="AS_sf"/>
</dbReference>
<comment type="subunit">
    <text evidence="5">Heterotrimer of A, B and C subunits.</text>
</comment>
<comment type="catalytic activity">
    <reaction evidence="5">
        <text>L-glutamyl-tRNA(Gln) + L-glutamine + ATP + H2O = L-glutaminyl-tRNA(Gln) + L-glutamate + ADP + phosphate + H(+)</text>
        <dbReference type="Rhea" id="RHEA:17521"/>
        <dbReference type="Rhea" id="RHEA-COMP:9681"/>
        <dbReference type="Rhea" id="RHEA-COMP:9684"/>
        <dbReference type="ChEBI" id="CHEBI:15377"/>
        <dbReference type="ChEBI" id="CHEBI:15378"/>
        <dbReference type="ChEBI" id="CHEBI:29985"/>
        <dbReference type="ChEBI" id="CHEBI:30616"/>
        <dbReference type="ChEBI" id="CHEBI:43474"/>
        <dbReference type="ChEBI" id="CHEBI:58359"/>
        <dbReference type="ChEBI" id="CHEBI:78520"/>
        <dbReference type="ChEBI" id="CHEBI:78521"/>
        <dbReference type="ChEBI" id="CHEBI:456216"/>
        <dbReference type="EC" id="6.3.5.7"/>
    </reaction>
</comment>
<evidence type="ECO:0000256" key="5">
    <source>
        <dbReference type="HAMAP-Rule" id="MF_00120"/>
    </source>
</evidence>
<dbReference type="InterPro" id="IPR004412">
    <property type="entry name" value="GatA"/>
</dbReference>
<evidence type="ECO:0000313" key="8">
    <source>
        <dbReference type="Proteomes" id="UP000178315"/>
    </source>
</evidence>
<feature type="active site" description="Charge relay system" evidence="5">
    <location>
        <position position="148"/>
    </location>
</feature>
<dbReference type="SUPFAM" id="SSF75304">
    <property type="entry name" value="Amidase signature (AS) enzymes"/>
    <property type="match status" value="1"/>
</dbReference>
<evidence type="ECO:0000256" key="2">
    <source>
        <dbReference type="ARBA" id="ARBA00022741"/>
    </source>
</evidence>
<feature type="active site" description="Acyl-ester intermediate" evidence="5">
    <location>
        <position position="172"/>
    </location>
</feature>
<evidence type="ECO:0000256" key="1">
    <source>
        <dbReference type="ARBA" id="ARBA00022598"/>
    </source>
</evidence>
<proteinExistence type="inferred from homology"/>
<dbReference type="EMBL" id="MHJU01000026">
    <property type="protein sequence ID" value="OGY72688.1"/>
    <property type="molecule type" value="Genomic_DNA"/>
</dbReference>